<dbReference type="Proteomes" id="UP000236291">
    <property type="component" value="Unassembled WGS sequence"/>
</dbReference>
<gene>
    <name evidence="2" type="ORF">L195_g034221</name>
</gene>
<reference evidence="2 3" key="1">
    <citation type="journal article" date="2014" name="Am. J. Bot.">
        <title>Genome assembly and annotation for red clover (Trifolium pratense; Fabaceae).</title>
        <authorList>
            <person name="Istvanek J."/>
            <person name="Jaros M."/>
            <person name="Krenek A."/>
            <person name="Repkova J."/>
        </authorList>
    </citation>
    <scope>NUCLEOTIDE SEQUENCE [LARGE SCALE GENOMIC DNA]</scope>
    <source>
        <strain evidence="3">cv. Tatra</strain>
        <tissue evidence="2">Young leaves</tissue>
    </source>
</reference>
<proteinExistence type="predicted"/>
<dbReference type="AlphaFoldDB" id="A0A2K3LI81"/>
<evidence type="ECO:0000313" key="2">
    <source>
        <dbReference type="EMBL" id="PNX78244.1"/>
    </source>
</evidence>
<name>A0A2K3LI81_TRIPR</name>
<organism evidence="2 3">
    <name type="scientific">Trifolium pratense</name>
    <name type="common">Red clover</name>
    <dbReference type="NCBI Taxonomy" id="57577"/>
    <lineage>
        <taxon>Eukaryota</taxon>
        <taxon>Viridiplantae</taxon>
        <taxon>Streptophyta</taxon>
        <taxon>Embryophyta</taxon>
        <taxon>Tracheophyta</taxon>
        <taxon>Spermatophyta</taxon>
        <taxon>Magnoliopsida</taxon>
        <taxon>eudicotyledons</taxon>
        <taxon>Gunneridae</taxon>
        <taxon>Pentapetalae</taxon>
        <taxon>rosids</taxon>
        <taxon>fabids</taxon>
        <taxon>Fabales</taxon>
        <taxon>Fabaceae</taxon>
        <taxon>Papilionoideae</taxon>
        <taxon>50 kb inversion clade</taxon>
        <taxon>NPAAA clade</taxon>
        <taxon>Hologalegina</taxon>
        <taxon>IRL clade</taxon>
        <taxon>Trifolieae</taxon>
        <taxon>Trifolium</taxon>
    </lineage>
</organism>
<reference evidence="2 3" key="2">
    <citation type="journal article" date="2017" name="Front. Plant Sci.">
        <title>Gene Classification and Mining of Molecular Markers Useful in Red Clover (Trifolium pratense) Breeding.</title>
        <authorList>
            <person name="Istvanek J."/>
            <person name="Dluhosova J."/>
            <person name="Dluhos P."/>
            <person name="Patkova L."/>
            <person name="Nedelnik J."/>
            <person name="Repkova J."/>
        </authorList>
    </citation>
    <scope>NUCLEOTIDE SEQUENCE [LARGE SCALE GENOMIC DNA]</scope>
    <source>
        <strain evidence="3">cv. Tatra</strain>
        <tissue evidence="2">Young leaves</tissue>
    </source>
</reference>
<feature type="signal peptide" evidence="1">
    <location>
        <begin position="1"/>
        <end position="18"/>
    </location>
</feature>
<protein>
    <submittedName>
        <fullName evidence="2">Uncharacterized protein</fullName>
    </submittedName>
</protein>
<feature type="chain" id="PRO_5014434042" evidence="1">
    <location>
        <begin position="19"/>
        <end position="104"/>
    </location>
</feature>
<accession>A0A2K3LI81</accession>
<dbReference type="EMBL" id="ASHM01033742">
    <property type="protein sequence ID" value="PNX78244.1"/>
    <property type="molecule type" value="Genomic_DNA"/>
</dbReference>
<comment type="caution">
    <text evidence="2">The sequence shown here is derived from an EMBL/GenBank/DDBJ whole genome shotgun (WGS) entry which is preliminary data.</text>
</comment>
<evidence type="ECO:0000313" key="3">
    <source>
        <dbReference type="Proteomes" id="UP000236291"/>
    </source>
</evidence>
<keyword evidence="1" id="KW-0732">Signal</keyword>
<sequence>MAAKLFGLLLWKLWGARNKCVFENKQADPIEISQGAWISCKRVVDATQINANIQNSVVNQDDNVSNVNAADNFLLVDAGCFAGANTGWGLVCYDRASYSQCLFG</sequence>
<evidence type="ECO:0000256" key="1">
    <source>
        <dbReference type="SAM" id="SignalP"/>
    </source>
</evidence>